<sequence length="127" mass="13068">MSPDEPASRSNAASTGIVSLTNASPPSSASTLTRASPPPRKAASSWQCPSRTPRTAPRLAPARPLRRRWRQAALHPRPAFSSVPAVAAAATAGSGITRSRGTGGTRMAGEKLAATGARTARTLPGRF</sequence>
<comment type="caution">
    <text evidence="1">The sequence shown here is derived from an EMBL/GenBank/DDBJ whole genome shotgun (WGS) entry which is preliminary data.</text>
</comment>
<protein>
    <submittedName>
        <fullName evidence="1">Uncharacterized protein</fullName>
    </submittedName>
</protein>
<dbReference type="Proteomes" id="UP000798662">
    <property type="component" value="Chromosome 3"/>
</dbReference>
<name>A0ACC3CHK6_PYRYE</name>
<gene>
    <name evidence="1" type="ORF">I4F81_012124</name>
</gene>
<accession>A0ACC3CHK6</accession>
<dbReference type="EMBL" id="CM020620">
    <property type="protein sequence ID" value="KAK1869654.1"/>
    <property type="molecule type" value="Genomic_DNA"/>
</dbReference>
<evidence type="ECO:0000313" key="2">
    <source>
        <dbReference type="Proteomes" id="UP000798662"/>
    </source>
</evidence>
<evidence type="ECO:0000313" key="1">
    <source>
        <dbReference type="EMBL" id="KAK1869654.1"/>
    </source>
</evidence>
<reference evidence="1" key="1">
    <citation type="submission" date="2019-11" db="EMBL/GenBank/DDBJ databases">
        <title>Nori genome reveals adaptations in red seaweeds to the harsh intertidal environment.</title>
        <authorList>
            <person name="Wang D."/>
            <person name="Mao Y."/>
        </authorList>
    </citation>
    <scope>NUCLEOTIDE SEQUENCE</scope>
    <source>
        <tissue evidence="1">Gametophyte</tissue>
    </source>
</reference>
<proteinExistence type="predicted"/>
<organism evidence="1 2">
    <name type="scientific">Pyropia yezoensis</name>
    <name type="common">Susabi-nori</name>
    <name type="synonym">Porphyra yezoensis</name>
    <dbReference type="NCBI Taxonomy" id="2788"/>
    <lineage>
        <taxon>Eukaryota</taxon>
        <taxon>Rhodophyta</taxon>
        <taxon>Bangiophyceae</taxon>
        <taxon>Bangiales</taxon>
        <taxon>Bangiaceae</taxon>
        <taxon>Pyropia</taxon>
    </lineage>
</organism>
<keyword evidence="2" id="KW-1185">Reference proteome</keyword>